<name>A0AAD5YW49_9AGAR</name>
<keyword evidence="3" id="KW-0732">Signal</keyword>
<proteinExistence type="predicted"/>
<keyword evidence="5" id="KW-1185">Reference proteome</keyword>
<sequence>MKLRRRKSSLLALLYCCWISLVSVGVVADALSETGTSFQGDDVCNLKEWMATSCQPPSGSSGSQVLRRALYPRDDSNFTPSGCTCTLPFYNLWCGCNLVGDASIENVFNTWNTTCMQNNMTIGDAPDWLKEQNSKIPGWAFTMTDDSDFNVEIVKTSALASREWTITQITVPIIVGILIILIAGVVFFWWRRYHLLKAKGKQSPSFFAYVGSFFKRRAPSIVHRDRNDTWVIDGREHAARDIGLNENDTESLILGAQPQVVDSPTNDNHDPSRWSPGTSLRSPPRTRADTGLYSFTPPRQPTSIDQRVLGASTIRNITDRVKEFLPWVGTRPIPLTNVRPSTGYNIDSANRTRTNTLSTLASKGKGGYGPIPEDQTEDIDPIGTGRTRSGGYGLRQPRATTREEIAAVADSVVLIGDPANTIESGSTGHSQRVQSLIASGTPRVGRMPTGDLKSPSLKFDVSVEPPSPTLESMPIRSSQILPSPGAPPLLPPAPQARPPLPPPPNTRNTPRRTPSPHLRISTQFGENPLNPSGSNVSLTHSRETSTSGRSESQLSHRRDPLGSGGSGTGTNVLSYVTLPGVAGRQSLSLSDAHNNNPYLTAGTDNIVANIRRSGSGSRPLPPQPPEPPRPAPLAPVSTNHVQPVPSGAMTNVRQLPSNPADRVRSGPQPNDFDPYAGIPRPNPLTLNRHPDAITSQHSLPYNYNRERSASSATLPREPGDSAGQLQRGWSADDDMDRASIDQPPMEIDDGMSGSNGVYIAAPRDVTTLGAMSSNQRPLSTESFATAMTEVDTGGRNSHRFSSGGTQHGEVSVDSPTLSMLQSDPLAKARFADRRSVSGSSGWEAGTQFTHNSMSPVEPIPPLPSIPARTPNLKSRPLPSPNSPNLSANHNLSPQPSPRPSHVRLGSETSSINNNRSREELLNPSRNDPVRLFPASVRAAGYTTGLSPDSVPVPPPSRGHTPRPSETGVRPPNWAHSK</sequence>
<evidence type="ECO:0000256" key="3">
    <source>
        <dbReference type="SAM" id="SignalP"/>
    </source>
</evidence>
<evidence type="ECO:0000313" key="4">
    <source>
        <dbReference type="EMBL" id="KAJ3575384.1"/>
    </source>
</evidence>
<protein>
    <submittedName>
        <fullName evidence="4">Uncharacterized protein</fullName>
    </submittedName>
</protein>
<feature type="region of interest" description="Disordered" evidence="1">
    <location>
        <begin position="257"/>
        <end position="301"/>
    </location>
</feature>
<feature type="region of interest" description="Disordered" evidence="1">
    <location>
        <begin position="707"/>
        <end position="735"/>
    </location>
</feature>
<feature type="compositionally biased region" description="Low complexity" evidence="1">
    <location>
        <begin position="865"/>
        <end position="893"/>
    </location>
</feature>
<feature type="compositionally biased region" description="Pro residues" evidence="1">
    <location>
        <begin position="484"/>
        <end position="505"/>
    </location>
</feature>
<organism evidence="4 5">
    <name type="scientific">Leucocoprinus birnbaumii</name>
    <dbReference type="NCBI Taxonomy" id="56174"/>
    <lineage>
        <taxon>Eukaryota</taxon>
        <taxon>Fungi</taxon>
        <taxon>Dikarya</taxon>
        <taxon>Basidiomycota</taxon>
        <taxon>Agaricomycotina</taxon>
        <taxon>Agaricomycetes</taxon>
        <taxon>Agaricomycetidae</taxon>
        <taxon>Agaricales</taxon>
        <taxon>Agaricineae</taxon>
        <taxon>Agaricaceae</taxon>
        <taxon>Leucocoprinus</taxon>
    </lineage>
</organism>
<feature type="chain" id="PRO_5042280008" evidence="3">
    <location>
        <begin position="29"/>
        <end position="977"/>
    </location>
</feature>
<gene>
    <name evidence="4" type="ORF">NP233_g1137</name>
</gene>
<dbReference type="Proteomes" id="UP001213000">
    <property type="component" value="Unassembled WGS sequence"/>
</dbReference>
<feature type="compositionally biased region" description="Pro residues" evidence="1">
    <location>
        <begin position="619"/>
        <end position="633"/>
    </location>
</feature>
<feature type="region of interest" description="Disordered" evidence="1">
    <location>
        <begin position="793"/>
        <end position="816"/>
    </location>
</feature>
<evidence type="ECO:0000313" key="5">
    <source>
        <dbReference type="Proteomes" id="UP001213000"/>
    </source>
</evidence>
<feature type="region of interest" description="Disordered" evidence="1">
    <location>
        <begin position="359"/>
        <end position="394"/>
    </location>
</feature>
<feature type="signal peptide" evidence="3">
    <location>
        <begin position="1"/>
        <end position="28"/>
    </location>
</feature>
<feature type="compositionally biased region" description="Polar residues" evidence="1">
    <location>
        <begin position="836"/>
        <end position="854"/>
    </location>
</feature>
<accession>A0AAD5YW49</accession>
<reference evidence="4" key="1">
    <citation type="submission" date="2022-07" db="EMBL/GenBank/DDBJ databases">
        <title>Genome Sequence of Leucocoprinus birnbaumii.</title>
        <authorList>
            <person name="Buettner E."/>
        </authorList>
    </citation>
    <scope>NUCLEOTIDE SEQUENCE</scope>
    <source>
        <strain evidence="4">VT141</strain>
    </source>
</reference>
<feature type="region of interest" description="Disordered" evidence="1">
    <location>
        <begin position="610"/>
        <end position="680"/>
    </location>
</feature>
<feature type="transmembrane region" description="Helical" evidence="2">
    <location>
        <begin position="169"/>
        <end position="190"/>
    </location>
</feature>
<feature type="compositionally biased region" description="Low complexity" evidence="1">
    <location>
        <begin position="506"/>
        <end position="516"/>
    </location>
</feature>
<feature type="compositionally biased region" description="Polar residues" evidence="1">
    <location>
        <begin position="520"/>
        <end position="539"/>
    </location>
</feature>
<evidence type="ECO:0000256" key="1">
    <source>
        <dbReference type="SAM" id="MobiDB-lite"/>
    </source>
</evidence>
<feature type="region of interest" description="Disordered" evidence="1">
    <location>
        <begin position="438"/>
        <end position="570"/>
    </location>
</feature>
<keyword evidence="2" id="KW-0472">Membrane</keyword>
<keyword evidence="2" id="KW-0812">Transmembrane</keyword>
<feature type="compositionally biased region" description="Polar residues" evidence="1">
    <location>
        <begin position="648"/>
        <end position="657"/>
    </location>
</feature>
<keyword evidence="2" id="KW-1133">Transmembrane helix</keyword>
<feature type="region of interest" description="Disordered" evidence="1">
    <location>
        <begin position="830"/>
        <end position="977"/>
    </location>
</feature>
<dbReference type="AlphaFoldDB" id="A0AAD5YW49"/>
<comment type="caution">
    <text evidence="4">The sequence shown here is derived from an EMBL/GenBank/DDBJ whole genome shotgun (WGS) entry which is preliminary data.</text>
</comment>
<dbReference type="EMBL" id="JANIEX010000039">
    <property type="protein sequence ID" value="KAJ3575384.1"/>
    <property type="molecule type" value="Genomic_DNA"/>
</dbReference>
<evidence type="ECO:0000256" key="2">
    <source>
        <dbReference type="SAM" id="Phobius"/>
    </source>
</evidence>